<dbReference type="EMBL" id="JAEMGP010000003">
    <property type="protein sequence ID" value="KAG5211008.1"/>
    <property type="molecule type" value="Genomic_DNA"/>
</dbReference>
<organism evidence="13 14">
    <name type="scientific">Ovis aries</name>
    <name type="common">Sheep</name>
    <dbReference type="NCBI Taxonomy" id="9940"/>
    <lineage>
        <taxon>Eukaryota</taxon>
        <taxon>Metazoa</taxon>
        <taxon>Chordata</taxon>
        <taxon>Craniata</taxon>
        <taxon>Vertebrata</taxon>
        <taxon>Euteleostomi</taxon>
        <taxon>Mammalia</taxon>
        <taxon>Eutheria</taxon>
        <taxon>Laurasiatheria</taxon>
        <taxon>Artiodactyla</taxon>
        <taxon>Ruminantia</taxon>
        <taxon>Pecora</taxon>
        <taxon>Bovidae</taxon>
        <taxon>Caprinae</taxon>
        <taxon>Ovis</taxon>
    </lineage>
</organism>
<dbReference type="GO" id="GO:0005975">
    <property type="term" value="P:carbohydrate metabolic process"/>
    <property type="evidence" value="ECO:0007669"/>
    <property type="project" value="InterPro"/>
</dbReference>
<name>A0A836AJ02_SHEEP</name>
<evidence type="ECO:0000256" key="9">
    <source>
        <dbReference type="ARBA" id="ARBA00023136"/>
    </source>
</evidence>
<dbReference type="GO" id="GO:0031982">
    <property type="term" value="C:vesicle"/>
    <property type="evidence" value="ECO:0007669"/>
    <property type="project" value="TreeGrafter"/>
</dbReference>
<dbReference type="Proteomes" id="UP000664991">
    <property type="component" value="Unassembled WGS sequence"/>
</dbReference>
<dbReference type="GO" id="GO:0016020">
    <property type="term" value="C:membrane"/>
    <property type="evidence" value="ECO:0007669"/>
    <property type="project" value="UniProtKB-SubCell"/>
</dbReference>
<reference evidence="13 14" key="1">
    <citation type="submission" date="2020-12" db="EMBL/GenBank/DDBJ databases">
        <title>De novo assembly of Tibetan sheep genome.</title>
        <authorList>
            <person name="Li X."/>
        </authorList>
    </citation>
    <scope>NUCLEOTIDE SEQUENCE [LARGE SCALE GENOMIC DNA]</scope>
    <source>
        <tissue evidence="13">Heart</tissue>
    </source>
</reference>
<keyword evidence="10" id="KW-0325">Glycoprotein</keyword>
<accession>A0A836AJ02</accession>
<comment type="similarity">
    <text evidence="3">Belongs to the glycosyltransferase 6 family.</text>
</comment>
<comment type="cofactor">
    <cofactor evidence="1">
        <name>Mn(2+)</name>
        <dbReference type="ChEBI" id="CHEBI:29035"/>
    </cofactor>
</comment>
<evidence type="ECO:0000256" key="7">
    <source>
        <dbReference type="ARBA" id="ARBA00022968"/>
    </source>
</evidence>
<keyword evidence="5" id="KW-0808">Transferase</keyword>
<feature type="binding site" evidence="12">
    <location>
        <position position="204"/>
    </location>
    <ligand>
        <name>an alpha-L-fucosyl-(1-&gt;2)-beta-D-galactosyl derivative</name>
        <dbReference type="ChEBI" id="CHEBI:140327"/>
    </ligand>
</feature>
<dbReference type="Gene3D" id="3.90.550.10">
    <property type="entry name" value="Spore Coat Polysaccharide Biosynthesis Protein SpsA, Chain A"/>
    <property type="match status" value="1"/>
</dbReference>
<dbReference type="InterPro" id="IPR029044">
    <property type="entry name" value="Nucleotide-diphossugar_trans"/>
</dbReference>
<keyword evidence="4" id="KW-0328">Glycosyltransferase</keyword>
<evidence type="ECO:0000256" key="12">
    <source>
        <dbReference type="PIRSR" id="PIRSR605076-2"/>
    </source>
</evidence>
<evidence type="ECO:0000313" key="14">
    <source>
        <dbReference type="Proteomes" id="UP000664991"/>
    </source>
</evidence>
<keyword evidence="7" id="KW-0735">Signal-anchor</keyword>
<evidence type="ECO:0000256" key="4">
    <source>
        <dbReference type="ARBA" id="ARBA00022676"/>
    </source>
</evidence>
<dbReference type="InterPro" id="IPR005076">
    <property type="entry name" value="Glyco_trans_6"/>
</dbReference>
<evidence type="ECO:0000313" key="13">
    <source>
        <dbReference type="EMBL" id="KAG5211008.1"/>
    </source>
</evidence>
<evidence type="ECO:0000256" key="2">
    <source>
        <dbReference type="ARBA" id="ARBA00004606"/>
    </source>
</evidence>
<evidence type="ECO:0000256" key="3">
    <source>
        <dbReference type="ARBA" id="ARBA00010413"/>
    </source>
</evidence>
<protein>
    <recommendedName>
        <fullName evidence="15">Glycosyltransferase 6 domain-containing protein 1</fullName>
    </recommendedName>
</protein>
<proteinExistence type="inferred from homology"/>
<dbReference type="SUPFAM" id="SSF53448">
    <property type="entry name" value="Nucleotide-diphospho-sugar transferases"/>
    <property type="match status" value="1"/>
</dbReference>
<comment type="subcellular location">
    <subcellularLocation>
        <location evidence="2">Membrane</location>
        <topology evidence="2">Single-pass type II membrane protein</topology>
    </subcellularLocation>
</comment>
<dbReference type="GO" id="GO:0016758">
    <property type="term" value="F:hexosyltransferase activity"/>
    <property type="evidence" value="ECO:0007669"/>
    <property type="project" value="InterPro"/>
</dbReference>
<keyword evidence="9" id="KW-0472">Membrane</keyword>
<dbReference type="FunFam" id="3.90.550.10:FF:000022">
    <property type="entry name" value="Histo-blood group ABO system transferase"/>
    <property type="match status" value="1"/>
</dbReference>
<keyword evidence="8" id="KW-1133">Transmembrane helix</keyword>
<evidence type="ECO:0008006" key="15">
    <source>
        <dbReference type="Google" id="ProtNLM"/>
    </source>
</evidence>
<keyword evidence="6" id="KW-0812">Transmembrane</keyword>
<evidence type="ECO:0000256" key="1">
    <source>
        <dbReference type="ARBA" id="ARBA00001936"/>
    </source>
</evidence>
<evidence type="ECO:0000256" key="8">
    <source>
        <dbReference type="ARBA" id="ARBA00022989"/>
    </source>
</evidence>
<dbReference type="GO" id="GO:0005794">
    <property type="term" value="C:Golgi apparatus"/>
    <property type="evidence" value="ECO:0007669"/>
    <property type="project" value="TreeGrafter"/>
</dbReference>
<feature type="active site" description="Nucleophile" evidence="11">
    <location>
        <position position="272"/>
    </location>
</feature>
<sequence>MTDMDTQETMNCKRKTLLLILGLSLLLLFDHYSRKNQEELQLSDWFSPRERPDVITTTSWLAPVVWEGTFSRKALEKHYRKQNLTTGLAVFVSGRLADQYLELFLHSANKYFLNGYRVIFYIMVDTFVKLPQIKWGPLRQFKVFIVTEDSWQDNVDLVRMKSLAKHIIWDIQDEVDFLFSMTVTQIFQNNVGLEVLGELVAQLHAWWYFKDRASFPYERRPKSAACIPFGQGDFYYDGAFVGGTPLELLNLVEEYLNGIIHDLRFRLNSTYEKHLNKYFFLRKPTKLLSPEYNWDASFYPPPQVQYVKVAQQSERRR</sequence>
<gene>
    <name evidence="13" type="ORF">JEQ12_013437</name>
</gene>
<dbReference type="PANTHER" id="PTHR10462:SF27">
    <property type="entry name" value="GLYCOSYLTRANSFERASE 6 DOMAIN-CONTAINING PROTEIN 1-RELATED"/>
    <property type="match status" value="1"/>
</dbReference>
<comment type="caution">
    <text evidence="13">The sequence shown here is derived from an EMBL/GenBank/DDBJ whole genome shotgun (WGS) entry which is preliminary data.</text>
</comment>
<feature type="binding site" evidence="12">
    <location>
        <position position="272"/>
    </location>
    <ligand>
        <name>an alpha-L-fucosyl-(1-&gt;2)-beta-D-galactosyl derivative</name>
        <dbReference type="ChEBI" id="CHEBI:140327"/>
    </ligand>
</feature>
<evidence type="ECO:0000256" key="5">
    <source>
        <dbReference type="ARBA" id="ARBA00022679"/>
    </source>
</evidence>
<evidence type="ECO:0000256" key="10">
    <source>
        <dbReference type="ARBA" id="ARBA00023180"/>
    </source>
</evidence>
<dbReference type="PANTHER" id="PTHR10462">
    <property type="entry name" value="GLYCOSYLTRANSFERASE-RELATED"/>
    <property type="match status" value="1"/>
</dbReference>
<feature type="binding site" evidence="12">
    <location>
        <position position="295"/>
    </location>
    <ligand>
        <name>an alpha-L-fucosyl-(1-&gt;2)-beta-D-galactosyl derivative</name>
        <dbReference type="ChEBI" id="CHEBI:140327"/>
    </ligand>
</feature>
<dbReference type="Pfam" id="PF03414">
    <property type="entry name" value="Glyco_transf_6"/>
    <property type="match status" value="1"/>
</dbReference>
<dbReference type="AlphaFoldDB" id="A0A836AJ02"/>
<evidence type="ECO:0000256" key="11">
    <source>
        <dbReference type="PIRSR" id="PIRSR605076-1"/>
    </source>
</evidence>
<evidence type="ECO:0000256" key="6">
    <source>
        <dbReference type="ARBA" id="ARBA00022692"/>
    </source>
</evidence>